<reference evidence="5" key="1">
    <citation type="journal article" date="2015" name="PeerJ">
        <title>First genomic representation of candidate bacterial phylum KSB3 points to enhanced environmental sensing as a trigger of wastewater bulking.</title>
        <authorList>
            <person name="Sekiguchi Y."/>
            <person name="Ohashi A."/>
            <person name="Parks D.H."/>
            <person name="Yamauchi T."/>
            <person name="Tyson G.W."/>
            <person name="Hugenholtz P."/>
        </authorList>
    </citation>
    <scope>NUCLEOTIDE SEQUENCE [LARGE SCALE GENOMIC DNA]</scope>
</reference>
<keyword evidence="1" id="KW-0805">Transcription regulation</keyword>
<feature type="domain" description="HTH gntR-type" evidence="4">
    <location>
        <begin position="4"/>
        <end position="71"/>
    </location>
</feature>
<dbReference type="InterPro" id="IPR008920">
    <property type="entry name" value="TF_FadR/GntR_C"/>
</dbReference>
<dbReference type="InterPro" id="IPR011711">
    <property type="entry name" value="GntR_C"/>
</dbReference>
<dbReference type="GO" id="GO:0003677">
    <property type="term" value="F:DNA binding"/>
    <property type="evidence" value="ECO:0007669"/>
    <property type="project" value="UniProtKB-KW"/>
</dbReference>
<evidence type="ECO:0000313" key="6">
    <source>
        <dbReference type="Proteomes" id="UP000030661"/>
    </source>
</evidence>
<dbReference type="SMART" id="SM00345">
    <property type="entry name" value="HTH_GNTR"/>
    <property type="match status" value="1"/>
</dbReference>
<evidence type="ECO:0000256" key="3">
    <source>
        <dbReference type="ARBA" id="ARBA00023163"/>
    </source>
</evidence>
<dbReference type="EMBL" id="DF820463">
    <property type="protein sequence ID" value="GAK54943.1"/>
    <property type="molecule type" value="Genomic_DNA"/>
</dbReference>
<dbReference type="HOGENOM" id="CLU_017584_5_0_0"/>
<dbReference type="InterPro" id="IPR000524">
    <property type="entry name" value="Tscrpt_reg_HTH_GntR"/>
</dbReference>
<dbReference type="Pfam" id="PF07729">
    <property type="entry name" value="FCD"/>
    <property type="match status" value="1"/>
</dbReference>
<evidence type="ECO:0000256" key="2">
    <source>
        <dbReference type="ARBA" id="ARBA00023125"/>
    </source>
</evidence>
<evidence type="ECO:0000313" key="5">
    <source>
        <dbReference type="EMBL" id="GAK54943.1"/>
    </source>
</evidence>
<dbReference type="GO" id="GO:0003700">
    <property type="term" value="F:DNA-binding transcription factor activity"/>
    <property type="evidence" value="ECO:0007669"/>
    <property type="project" value="InterPro"/>
</dbReference>
<dbReference type="eggNOG" id="COG1802">
    <property type="taxonomic scope" value="Bacteria"/>
</dbReference>
<dbReference type="PANTHER" id="PTHR43537">
    <property type="entry name" value="TRANSCRIPTIONAL REGULATOR, GNTR FAMILY"/>
    <property type="match status" value="1"/>
</dbReference>
<protein>
    <submittedName>
        <fullName evidence="5">Transcriptional regulator, GntR family</fullName>
    </submittedName>
</protein>
<evidence type="ECO:0000256" key="1">
    <source>
        <dbReference type="ARBA" id="ARBA00023015"/>
    </source>
</evidence>
<organism evidence="5">
    <name type="scientific">Vecturithrix granuli</name>
    <dbReference type="NCBI Taxonomy" id="1499967"/>
    <lineage>
        <taxon>Bacteria</taxon>
        <taxon>Candidatus Moduliflexota</taxon>
        <taxon>Candidatus Vecturitrichia</taxon>
        <taxon>Candidatus Vecturitrichales</taxon>
        <taxon>Candidatus Vecturitrichaceae</taxon>
        <taxon>Candidatus Vecturithrix</taxon>
    </lineage>
</organism>
<name>A0A0S6W945_VECG1</name>
<dbReference type="Gene3D" id="1.20.120.530">
    <property type="entry name" value="GntR ligand-binding domain-like"/>
    <property type="match status" value="1"/>
</dbReference>
<proteinExistence type="predicted"/>
<dbReference type="SUPFAM" id="SSF46785">
    <property type="entry name" value="Winged helix' DNA-binding domain"/>
    <property type="match status" value="1"/>
</dbReference>
<dbReference type="PANTHER" id="PTHR43537:SF5">
    <property type="entry name" value="UXU OPERON TRANSCRIPTIONAL REGULATOR"/>
    <property type="match status" value="1"/>
</dbReference>
<dbReference type="Pfam" id="PF00392">
    <property type="entry name" value="GntR"/>
    <property type="match status" value="1"/>
</dbReference>
<dbReference type="SUPFAM" id="SSF48008">
    <property type="entry name" value="GntR ligand-binding domain-like"/>
    <property type="match status" value="1"/>
</dbReference>
<dbReference type="PRINTS" id="PR00035">
    <property type="entry name" value="HTHGNTR"/>
</dbReference>
<gene>
    <name evidence="5" type="ORF">U27_01774</name>
</gene>
<dbReference type="AlphaFoldDB" id="A0A0S6W945"/>
<dbReference type="Proteomes" id="UP000030661">
    <property type="component" value="Unassembled WGS sequence"/>
</dbReference>
<dbReference type="Gene3D" id="1.10.10.10">
    <property type="entry name" value="Winged helix-like DNA-binding domain superfamily/Winged helix DNA-binding domain"/>
    <property type="match status" value="1"/>
</dbReference>
<evidence type="ECO:0000259" key="4">
    <source>
        <dbReference type="PROSITE" id="PS50949"/>
    </source>
</evidence>
<keyword evidence="6" id="KW-1185">Reference proteome</keyword>
<dbReference type="SMART" id="SM00895">
    <property type="entry name" value="FCD"/>
    <property type="match status" value="1"/>
</dbReference>
<sequence length="219" mass="25516">MVKEDLEERAYRSIIRMILEHCFKPGDYLLETELAAQLELSRTPVRQALGRLVAEGFLEKRRKKGCVIPVPTPEDAQQVFFARQAIESQTAAAAALHATDEDIATLQTFLQQQDEAYRSCNKEAYSLANEEFHLGIARASRNAYLQRYCQHVFWRSNLYIFFFDAFYLQNKNTRQIHFTPQEHNQIIEAIVHRNPQEAEAAVKQHIQHSYDLLFTPWNT</sequence>
<dbReference type="InterPro" id="IPR036388">
    <property type="entry name" value="WH-like_DNA-bd_sf"/>
</dbReference>
<dbReference type="InterPro" id="IPR036390">
    <property type="entry name" value="WH_DNA-bd_sf"/>
</dbReference>
<dbReference type="PROSITE" id="PS50949">
    <property type="entry name" value="HTH_GNTR"/>
    <property type="match status" value="1"/>
</dbReference>
<keyword evidence="3" id="KW-0804">Transcription</keyword>
<dbReference type="CDD" id="cd07377">
    <property type="entry name" value="WHTH_GntR"/>
    <property type="match status" value="1"/>
</dbReference>
<accession>A0A0S6W945</accession>
<dbReference type="STRING" id="1499967.U27_01774"/>
<keyword evidence="2" id="KW-0238">DNA-binding</keyword>